<evidence type="ECO:0000313" key="3">
    <source>
        <dbReference type="Proteomes" id="UP000219281"/>
    </source>
</evidence>
<feature type="compositionally biased region" description="Basic and acidic residues" evidence="1">
    <location>
        <begin position="1"/>
        <end position="25"/>
    </location>
</feature>
<organism evidence="2 3">
    <name type="scientific">Pedobacter xixiisoli</name>
    <dbReference type="NCBI Taxonomy" id="1476464"/>
    <lineage>
        <taxon>Bacteria</taxon>
        <taxon>Pseudomonadati</taxon>
        <taxon>Bacteroidota</taxon>
        <taxon>Sphingobacteriia</taxon>
        <taxon>Sphingobacteriales</taxon>
        <taxon>Sphingobacteriaceae</taxon>
        <taxon>Pedobacter</taxon>
    </lineage>
</organism>
<dbReference type="OrthoDB" id="10004149at2"/>
<name>A0A285ZWH3_9SPHI</name>
<feature type="compositionally biased region" description="Basic and acidic residues" evidence="1">
    <location>
        <begin position="33"/>
        <end position="56"/>
    </location>
</feature>
<dbReference type="RefSeq" id="WP_097130178.1">
    <property type="nucleotide sequence ID" value="NZ_OCMT01000002.1"/>
</dbReference>
<accession>A0A285ZWH3</accession>
<feature type="region of interest" description="Disordered" evidence="1">
    <location>
        <begin position="1"/>
        <end position="77"/>
    </location>
</feature>
<feature type="compositionally biased region" description="Basic and acidic residues" evidence="1">
    <location>
        <begin position="67"/>
        <end position="77"/>
    </location>
</feature>
<reference evidence="3" key="1">
    <citation type="submission" date="2017-09" db="EMBL/GenBank/DDBJ databases">
        <authorList>
            <person name="Varghese N."/>
            <person name="Submissions S."/>
        </authorList>
    </citation>
    <scope>NUCLEOTIDE SEQUENCE [LARGE SCALE GENOMIC DNA]</scope>
    <source>
        <strain evidence="3">CGMCC 1.12803</strain>
    </source>
</reference>
<dbReference type="AlphaFoldDB" id="A0A285ZWH3"/>
<gene>
    <name evidence="2" type="ORF">SAMN06297358_1345</name>
</gene>
<dbReference type="Proteomes" id="UP000219281">
    <property type="component" value="Unassembled WGS sequence"/>
</dbReference>
<protein>
    <submittedName>
        <fullName evidence="2">Uncharacterized protein</fullName>
    </submittedName>
</protein>
<dbReference type="EMBL" id="OCMT01000002">
    <property type="protein sequence ID" value="SOD13986.1"/>
    <property type="molecule type" value="Genomic_DNA"/>
</dbReference>
<evidence type="ECO:0000313" key="2">
    <source>
        <dbReference type="EMBL" id="SOD13986.1"/>
    </source>
</evidence>
<keyword evidence="3" id="KW-1185">Reference proteome</keyword>
<proteinExistence type="predicted"/>
<evidence type="ECO:0000256" key="1">
    <source>
        <dbReference type="SAM" id="MobiDB-lite"/>
    </source>
</evidence>
<sequence length="77" mass="8903">MENHDKRQAEQKIHHPEKLNVDRQDAAPTNKGAHGEEKEVEYTKDEMEFADGKGTKLADAFDQDQQETQKDDDHPEE</sequence>